<dbReference type="EMBL" id="CP139639">
    <property type="protein sequence ID" value="WRI22639.1"/>
    <property type="molecule type" value="Genomic_DNA"/>
</dbReference>
<reference evidence="2 3" key="1">
    <citation type="submission" date="2023-12" db="EMBL/GenBank/DDBJ databases">
        <title>First complete genome sequence of Pseudomonas canadensis strain Pcan-CK-23 isolated from homogenized tissues of Zophobas morio larvae.</title>
        <authorList>
            <person name="Kundlacz C."/>
            <person name="Aldeia C."/>
            <person name="Eddoubaji Y."/>
            <person name="Campos-Madueno E.I."/>
            <person name="Endimiani A."/>
        </authorList>
    </citation>
    <scope>NUCLEOTIDE SEQUENCE [LARGE SCALE GENOMIC DNA]</scope>
    <source>
        <strain evidence="2 3">Pcan-CK-23</strain>
    </source>
</reference>
<keyword evidence="1" id="KW-0812">Transmembrane</keyword>
<evidence type="ECO:0000313" key="2">
    <source>
        <dbReference type="EMBL" id="WRI22639.1"/>
    </source>
</evidence>
<name>A0ABZ1A2S4_9PSED</name>
<sequence>MTIENVMLTVSRVPELTLNTGTDWVAILSSAAAIVAVVVGSIYNANSFKKTIVSQERIAENNASFQKAQSKSEFLAKSRLDWVAIFREQVAHFLSLGHSVHNVSQYIVDTAWVVAGDTRKDFDKSKDLYEIRFSDYSDKLAKARLHFAQLELLLSPNDPNSSRLVSAMNDYIQAACKYEKIVDKGQEIVNITQEILRREWKKVKAMESL</sequence>
<keyword evidence="1" id="KW-1133">Transmembrane helix</keyword>
<gene>
    <name evidence="2" type="ORF">SPL95_18700</name>
</gene>
<keyword evidence="1" id="KW-0472">Membrane</keyword>
<protein>
    <recommendedName>
        <fullName evidence="4">DUF4760 domain-containing protein</fullName>
    </recommendedName>
</protein>
<evidence type="ECO:0000256" key="1">
    <source>
        <dbReference type="SAM" id="Phobius"/>
    </source>
</evidence>
<organism evidence="2 3">
    <name type="scientific">Pseudomonas canadensis</name>
    <dbReference type="NCBI Taxonomy" id="915099"/>
    <lineage>
        <taxon>Bacteria</taxon>
        <taxon>Pseudomonadati</taxon>
        <taxon>Pseudomonadota</taxon>
        <taxon>Gammaproteobacteria</taxon>
        <taxon>Pseudomonadales</taxon>
        <taxon>Pseudomonadaceae</taxon>
        <taxon>Pseudomonas</taxon>
    </lineage>
</organism>
<evidence type="ECO:0008006" key="4">
    <source>
        <dbReference type="Google" id="ProtNLM"/>
    </source>
</evidence>
<evidence type="ECO:0000313" key="3">
    <source>
        <dbReference type="Proteomes" id="UP001322392"/>
    </source>
</evidence>
<keyword evidence="3" id="KW-1185">Reference proteome</keyword>
<feature type="transmembrane region" description="Helical" evidence="1">
    <location>
        <begin position="24"/>
        <end position="45"/>
    </location>
</feature>
<proteinExistence type="predicted"/>
<dbReference type="RefSeq" id="WP_323986455.1">
    <property type="nucleotide sequence ID" value="NZ_CP139639.1"/>
</dbReference>
<accession>A0ABZ1A2S4</accession>
<dbReference type="Proteomes" id="UP001322392">
    <property type="component" value="Chromosome"/>
</dbReference>